<dbReference type="PANTHER" id="PTHR46082">
    <property type="entry name" value="ATP/GTP-BINDING PROTEIN-RELATED"/>
    <property type="match status" value="1"/>
</dbReference>
<protein>
    <submittedName>
        <fullName evidence="3">Tetratricopeptide repeat protein</fullName>
    </submittedName>
</protein>
<name>A0ABW3ERP2_9ACTN</name>
<feature type="compositionally biased region" description="Low complexity" evidence="1">
    <location>
        <begin position="33"/>
        <end position="44"/>
    </location>
</feature>
<dbReference type="EMBL" id="JBHTJA010000035">
    <property type="protein sequence ID" value="MFD0902421.1"/>
    <property type="molecule type" value="Genomic_DNA"/>
</dbReference>
<organism evidence="3 4">
    <name type="scientific">Actinomadura sediminis</name>
    <dbReference type="NCBI Taxonomy" id="1038904"/>
    <lineage>
        <taxon>Bacteria</taxon>
        <taxon>Bacillati</taxon>
        <taxon>Actinomycetota</taxon>
        <taxon>Actinomycetes</taxon>
        <taxon>Streptosporangiales</taxon>
        <taxon>Thermomonosporaceae</taxon>
        <taxon>Actinomadura</taxon>
    </lineage>
</organism>
<dbReference type="Gene3D" id="3.40.50.300">
    <property type="entry name" value="P-loop containing nucleotide triphosphate hydrolases"/>
    <property type="match status" value="1"/>
</dbReference>
<evidence type="ECO:0000313" key="4">
    <source>
        <dbReference type="Proteomes" id="UP001596972"/>
    </source>
</evidence>
<gene>
    <name evidence="3" type="ORF">ACFQ11_18625</name>
</gene>
<dbReference type="Proteomes" id="UP001596972">
    <property type="component" value="Unassembled WGS sequence"/>
</dbReference>
<dbReference type="Gene3D" id="1.25.40.10">
    <property type="entry name" value="Tetratricopeptide repeat domain"/>
    <property type="match status" value="2"/>
</dbReference>
<keyword evidence="2" id="KW-1133">Transmembrane helix</keyword>
<evidence type="ECO:0000256" key="2">
    <source>
        <dbReference type="SAM" id="Phobius"/>
    </source>
</evidence>
<keyword evidence="4" id="KW-1185">Reference proteome</keyword>
<dbReference type="Pfam" id="PF13424">
    <property type="entry name" value="TPR_12"/>
    <property type="match status" value="1"/>
</dbReference>
<dbReference type="SUPFAM" id="SSF48452">
    <property type="entry name" value="TPR-like"/>
    <property type="match status" value="2"/>
</dbReference>
<feature type="region of interest" description="Disordered" evidence="1">
    <location>
        <begin position="33"/>
        <end position="55"/>
    </location>
</feature>
<sequence length="716" mass="76012">MDLEPVIGAAGFVVTSAAAVIAWAQLRRTPAAGRALPAPPGGDRSQAVLRPPTGRLPGRVRGRADVLRTIDAAARRPDGTVHVLGGLGGTGKTTVALQAADAALAAGRRVWWTSGADTGALTSGLLELARSLGASAQDIEDAAQGRRNAADVVWEFLEAQRDWVLVIDNADDPGALTVDGRTAADGSGWIRPSSSGLVLVTSRTVDPLVWGRHAVVHTVGRLPAGDGARMLLDLAPRAGTEDEARALSERLGGLPLALHHAGLHIASPFNRERSFTAYADALRDRFPELMRAGTDDRTTVARTWRLTLDALADDGRPDAAGTMHVLARLAGGPPFRCDLLDHRTLGPRAAENLRALANTGMITLASHGDDGAEAVTVHPLVAEVLRHEDPDRRAHLEAAAGLLAAATERLEPRNPDHAAAWASLVPHVSELLQAAAPRPGEPALERTAETAARVAQALGWASQYFAARNIIEEAIGATVPLGPDCPAVLELNLTLAKVVRLLGDPEGAEPIAREVCEARVRLSGFEDTDTLAAHHELGLCLAMQEKATDAEQVYEAVLRARQTILGDTHPDTLQTLSVMARIPYRLGRLDEAEQAFREVHAAQTRALGADHPNTLITRKNIAMILAGKHLLDEADDEFRAILPGLSRALGPDHGHVLSTRQQLAMILAARGKTKAAKREFERLLSVQRRVLGASHPGTLTTESALADIGVDVRGRT</sequence>
<evidence type="ECO:0000256" key="1">
    <source>
        <dbReference type="SAM" id="MobiDB-lite"/>
    </source>
</evidence>
<dbReference type="RefSeq" id="WP_378300186.1">
    <property type="nucleotide sequence ID" value="NZ_JBHTJA010000035.1"/>
</dbReference>
<dbReference type="InterPro" id="IPR011990">
    <property type="entry name" value="TPR-like_helical_dom_sf"/>
</dbReference>
<keyword evidence="2" id="KW-0472">Membrane</keyword>
<feature type="transmembrane region" description="Helical" evidence="2">
    <location>
        <begin position="6"/>
        <end position="24"/>
    </location>
</feature>
<evidence type="ECO:0000313" key="3">
    <source>
        <dbReference type="EMBL" id="MFD0902421.1"/>
    </source>
</evidence>
<reference evidence="4" key="1">
    <citation type="journal article" date="2019" name="Int. J. Syst. Evol. Microbiol.">
        <title>The Global Catalogue of Microorganisms (GCM) 10K type strain sequencing project: providing services to taxonomists for standard genome sequencing and annotation.</title>
        <authorList>
            <consortium name="The Broad Institute Genomics Platform"/>
            <consortium name="The Broad Institute Genome Sequencing Center for Infectious Disease"/>
            <person name="Wu L."/>
            <person name="Ma J."/>
        </authorList>
    </citation>
    <scope>NUCLEOTIDE SEQUENCE [LARGE SCALE GENOMIC DNA]</scope>
    <source>
        <strain evidence="4">JCM 31202</strain>
    </source>
</reference>
<accession>A0ABW3ERP2</accession>
<dbReference type="PANTHER" id="PTHR46082:SF6">
    <property type="entry name" value="AAA+ ATPASE DOMAIN-CONTAINING PROTEIN-RELATED"/>
    <property type="match status" value="1"/>
</dbReference>
<dbReference type="SUPFAM" id="SSF52540">
    <property type="entry name" value="P-loop containing nucleoside triphosphate hydrolases"/>
    <property type="match status" value="1"/>
</dbReference>
<dbReference type="InterPro" id="IPR027417">
    <property type="entry name" value="P-loop_NTPase"/>
</dbReference>
<comment type="caution">
    <text evidence="3">The sequence shown here is derived from an EMBL/GenBank/DDBJ whole genome shotgun (WGS) entry which is preliminary data.</text>
</comment>
<dbReference type="Pfam" id="PF13374">
    <property type="entry name" value="TPR_10"/>
    <property type="match status" value="1"/>
</dbReference>
<keyword evidence="2" id="KW-0812">Transmembrane</keyword>
<dbReference type="InterPro" id="IPR053137">
    <property type="entry name" value="NLR-like"/>
</dbReference>
<proteinExistence type="predicted"/>